<evidence type="ECO:0000313" key="1">
    <source>
        <dbReference type="EMBL" id="WNY50396.1"/>
    </source>
</evidence>
<gene>
    <name evidence="1" type="ORF">PW252_07385</name>
</gene>
<accession>A0AA96VJ81</accession>
<name>A0AA96VJ81_9STRE</name>
<proteinExistence type="predicted"/>
<dbReference type="KEGG" id="sins:PW252_07385"/>
<dbReference type="Gene3D" id="1.10.30.50">
    <property type="match status" value="1"/>
</dbReference>
<protein>
    <submittedName>
        <fullName evidence="1">TIGR02646 family protein</fullName>
    </submittedName>
</protein>
<reference evidence="1" key="1">
    <citation type="submission" date="2023-02" db="EMBL/GenBank/DDBJ databases">
        <title>Streptococcus sp. Genome Sequencing and Assembly.</title>
        <authorList>
            <person name="Shore S.M."/>
            <person name="Nicholson T.L."/>
        </authorList>
    </citation>
    <scope>NUCLEOTIDE SEQUENCE</scope>
    <source>
        <strain evidence="1">29887</strain>
    </source>
</reference>
<dbReference type="AlphaFoldDB" id="A0AA96VJ81"/>
<dbReference type="EMBL" id="CP118735">
    <property type="protein sequence ID" value="WNY50396.1"/>
    <property type="molecule type" value="Genomic_DNA"/>
</dbReference>
<organism evidence="1">
    <name type="scientific">Streptococcus iners</name>
    <dbReference type="NCBI Taxonomy" id="3028084"/>
    <lineage>
        <taxon>Bacteria</taxon>
        <taxon>Bacillati</taxon>
        <taxon>Bacillota</taxon>
        <taxon>Bacilli</taxon>
        <taxon>Lactobacillales</taxon>
        <taxon>Streptococcaceae</taxon>
        <taxon>Streptococcus</taxon>
    </lineage>
</organism>
<dbReference type="RefSeq" id="WP_248049004.1">
    <property type="nucleotide sequence ID" value="NZ_CP118735.1"/>
</dbReference>
<dbReference type="NCBIfam" id="TIGR02646">
    <property type="entry name" value="retron system putative HNH endonuclease"/>
    <property type="match status" value="1"/>
</dbReference>
<dbReference type="InterPro" id="IPR013467">
    <property type="entry name" value="HNH78-like"/>
</dbReference>
<sequence>MILIKKGRQPNRFLQYKRQPNASYQDLPSDIKEILKKSLLDEQKELCAYCMRKITSNDMKIEHYYSQSSEPDKQLEYLNLLAVCKGFEGKSNKQQTCDTKKGNRELTISPLNRGHMLTISYKSSDGTIQSKLYANDLDKILNLNQDELKKGRKSALNAFQYFISKKHKEKSMKKGQVEKLLEKYQAKTGSSYKGIIIAYLEKKLKGAPS</sequence>